<evidence type="ECO:0000256" key="2">
    <source>
        <dbReference type="ARBA" id="ARBA00022801"/>
    </source>
</evidence>
<dbReference type="Gene3D" id="3.30.70.360">
    <property type="match status" value="1"/>
</dbReference>
<feature type="binding site" evidence="3">
    <location>
        <position position="81"/>
    </location>
    <ligand>
        <name>Zn(2+)</name>
        <dbReference type="ChEBI" id="CHEBI:29105"/>
        <label>1</label>
    </ligand>
</feature>
<accession>A0A3P3QUA0</accession>
<comment type="caution">
    <text evidence="5">The sequence shown here is derived from an EMBL/GenBank/DDBJ whole genome shotgun (WGS) entry which is preliminary data.</text>
</comment>
<dbReference type="EMBL" id="RRCO01000005">
    <property type="protein sequence ID" value="RRJ24817.1"/>
    <property type="molecule type" value="Genomic_DNA"/>
</dbReference>
<dbReference type="AlphaFoldDB" id="A0A3P3QUA0"/>
<dbReference type="Gene3D" id="3.40.630.10">
    <property type="entry name" value="Zn peptidases"/>
    <property type="match status" value="1"/>
</dbReference>
<dbReference type="GO" id="GO:0046872">
    <property type="term" value="F:metal ion binding"/>
    <property type="evidence" value="ECO:0007669"/>
    <property type="project" value="UniProtKB-KW"/>
</dbReference>
<reference evidence="5 6" key="1">
    <citation type="submission" date="2018-11" db="EMBL/GenBank/DDBJ databases">
        <title>Genome sequencing of Lachnoanaerobaculum sp. KCOM 2030 (= ChDC B114).</title>
        <authorList>
            <person name="Kook J.-K."/>
            <person name="Park S.-N."/>
            <person name="Lim Y.K."/>
        </authorList>
    </citation>
    <scope>NUCLEOTIDE SEQUENCE [LARGE SCALE GENOMIC DNA]</scope>
    <source>
        <strain evidence="5 6">KCOM 2030</strain>
    </source>
</reference>
<dbReference type="Proteomes" id="UP000272490">
    <property type="component" value="Unassembled WGS sequence"/>
</dbReference>
<dbReference type="GO" id="GO:0016813">
    <property type="term" value="F:hydrolase activity, acting on carbon-nitrogen (but not peptide) bonds, in linear amidines"/>
    <property type="evidence" value="ECO:0007669"/>
    <property type="project" value="InterPro"/>
</dbReference>
<evidence type="ECO:0000259" key="4">
    <source>
        <dbReference type="Pfam" id="PF07687"/>
    </source>
</evidence>
<organism evidence="5 6">
    <name type="scientific">Lachnoanaerobaculum gingivalis</name>
    <dbReference type="NCBI Taxonomy" id="2490855"/>
    <lineage>
        <taxon>Bacteria</taxon>
        <taxon>Bacillati</taxon>
        <taxon>Bacillota</taxon>
        <taxon>Clostridia</taxon>
        <taxon>Lachnospirales</taxon>
        <taxon>Lachnospiraceae</taxon>
        <taxon>Lachnoanaerobaculum</taxon>
    </lineage>
</organism>
<evidence type="ECO:0000256" key="1">
    <source>
        <dbReference type="ARBA" id="ARBA00006153"/>
    </source>
</evidence>
<dbReference type="NCBIfam" id="TIGR01879">
    <property type="entry name" value="hydantase"/>
    <property type="match status" value="1"/>
</dbReference>
<feature type="binding site" evidence="3">
    <location>
        <position position="201"/>
    </location>
    <ligand>
        <name>Zn(2+)</name>
        <dbReference type="ChEBI" id="CHEBI:29105"/>
        <label>1</label>
    </ligand>
</feature>
<feature type="binding site" evidence="3">
    <location>
        <position position="127"/>
    </location>
    <ligand>
        <name>Zn(2+)</name>
        <dbReference type="ChEBI" id="CHEBI:29105"/>
        <label>2</label>
    </ligand>
</feature>
<dbReference type="RefSeq" id="WP_128674702.1">
    <property type="nucleotide sequence ID" value="NZ_RRCO01000005.1"/>
</dbReference>
<keyword evidence="3" id="KW-0862">Zinc</keyword>
<dbReference type="InterPro" id="IPR010158">
    <property type="entry name" value="Amidase_Cbmase"/>
</dbReference>
<keyword evidence="6" id="KW-1185">Reference proteome</keyword>
<protein>
    <submittedName>
        <fullName evidence="5">Zn-dependent hydrolase</fullName>
    </submittedName>
</protein>
<dbReference type="PANTHER" id="PTHR32494">
    <property type="entry name" value="ALLANTOATE DEIMINASE-RELATED"/>
    <property type="match status" value="1"/>
</dbReference>
<dbReference type="SUPFAM" id="SSF53187">
    <property type="entry name" value="Zn-dependent exopeptidases"/>
    <property type="match status" value="1"/>
</dbReference>
<keyword evidence="2 5" id="KW-0378">Hydrolase</keyword>
<evidence type="ECO:0000313" key="5">
    <source>
        <dbReference type="EMBL" id="RRJ24817.1"/>
    </source>
</evidence>
<dbReference type="OrthoDB" id="9808195at2"/>
<dbReference type="PANTHER" id="PTHR32494:SF5">
    <property type="entry name" value="ALLANTOATE AMIDOHYDROLASE"/>
    <property type="match status" value="1"/>
</dbReference>
<comment type="similarity">
    <text evidence="1">Belongs to the peptidase M20 family.</text>
</comment>
<dbReference type="SUPFAM" id="SSF55031">
    <property type="entry name" value="Bacterial exopeptidase dimerisation domain"/>
    <property type="match status" value="1"/>
</dbReference>
<dbReference type="NCBIfam" id="NF006771">
    <property type="entry name" value="PRK09290.1-5"/>
    <property type="match status" value="1"/>
</dbReference>
<gene>
    <name evidence="5" type="ORF">EHV10_11135</name>
</gene>
<dbReference type="PIRSF" id="PIRSF001235">
    <property type="entry name" value="Amidase_carbamoylase"/>
    <property type="match status" value="1"/>
</dbReference>
<proteinExistence type="inferred from homology"/>
<feature type="binding site" evidence="3">
    <location>
        <position position="92"/>
    </location>
    <ligand>
        <name>Zn(2+)</name>
        <dbReference type="ChEBI" id="CHEBI:29105"/>
        <label>2</label>
    </ligand>
</feature>
<evidence type="ECO:0000313" key="6">
    <source>
        <dbReference type="Proteomes" id="UP000272490"/>
    </source>
</evidence>
<feature type="binding site" evidence="3">
    <location>
        <position position="92"/>
    </location>
    <ligand>
        <name>Zn(2+)</name>
        <dbReference type="ChEBI" id="CHEBI:29105"/>
        <label>1</label>
    </ligand>
</feature>
<dbReference type="Pfam" id="PF07687">
    <property type="entry name" value="M20_dimer"/>
    <property type="match status" value="1"/>
</dbReference>
<keyword evidence="3" id="KW-0479">Metal-binding</keyword>
<feature type="binding site" evidence="3">
    <location>
        <position position="390"/>
    </location>
    <ligand>
        <name>Zn(2+)</name>
        <dbReference type="ChEBI" id="CHEBI:29105"/>
        <label>2</label>
    </ligand>
</feature>
<sequence>MYKCSEDRMADKIKTMSQFGDAGHGGITRYSLSKENLMARAEFKRRMEAIGAKIKTDDMANMYATLEGSDPTLPAIVMASHSDSVRNGGNYDGILGVMGAMEVLETVAEQKIPHKHNLVAMIWTNEEGSLYPPAMMSSGVICNDYLPEEIGKKFKHEDMLASTSVLDKTKTFKEALEASGYKGDVANRLNPKDYKAMFELHIEQGPILEAANNDIGIVTCVLGMINYRIKTFGQSDHAGTTPMPYRKDALYAAAKLLQYLHDELDKLDKALVYTTGEIVCHPNVHTVIPDFVEFSIDARHEDPKVIEQVVEVIKDMPKEIVGCTTGYERAWSRDTVYYDEKLVGYVTEAVNELGYSNQRINSGAGHDAQFVSYMMPTTMIFVPSKDGHSHCEEEFTPVEQCTKGASVLLNAVLKCDAQ</sequence>
<name>A0A3P3QUA0_9FIRM</name>
<dbReference type="InterPro" id="IPR036264">
    <property type="entry name" value="Bact_exopeptidase_dim_dom"/>
</dbReference>
<evidence type="ECO:0000256" key="3">
    <source>
        <dbReference type="PIRSR" id="PIRSR001235-1"/>
    </source>
</evidence>
<dbReference type="InterPro" id="IPR002933">
    <property type="entry name" value="Peptidase_M20"/>
</dbReference>
<feature type="domain" description="Peptidase M20 dimerisation" evidence="4">
    <location>
        <begin position="223"/>
        <end position="318"/>
    </location>
</feature>
<comment type="cofactor">
    <cofactor evidence="3">
        <name>Zn(2+)</name>
        <dbReference type="ChEBI" id="CHEBI:29105"/>
    </cofactor>
    <text evidence="3">Binds 2 Zn(2+) ions per subunit.</text>
</comment>
<dbReference type="CDD" id="cd03884">
    <property type="entry name" value="M20_bAS"/>
    <property type="match status" value="1"/>
</dbReference>
<dbReference type="InterPro" id="IPR011650">
    <property type="entry name" value="Peptidase_M20_dimer"/>
</dbReference>
<dbReference type="Pfam" id="PF01546">
    <property type="entry name" value="Peptidase_M20"/>
    <property type="match status" value="1"/>
</dbReference>